<proteinExistence type="predicted"/>
<organism evidence="1">
    <name type="scientific">Lacrimispora sp. BS-2</name>
    <dbReference type="NCBI Taxonomy" id="3151850"/>
    <lineage>
        <taxon>Bacteria</taxon>
        <taxon>Bacillati</taxon>
        <taxon>Bacillota</taxon>
        <taxon>Clostridia</taxon>
        <taxon>Lachnospirales</taxon>
        <taxon>Lachnospiraceae</taxon>
        <taxon>Lacrimispora</taxon>
    </lineage>
</organism>
<evidence type="ECO:0000313" key="1">
    <source>
        <dbReference type="EMBL" id="XBS52647.1"/>
    </source>
</evidence>
<dbReference type="AlphaFoldDB" id="A0AAU7PKK4"/>
<sequence length="235" mass="26576">MKRNPIFTIAIVIIAISLIACNSSNIYEVKKNNYEETNENFFCNIEYPSISGLNDQENQKKINTILKNEALKVLNYYTDSFGFTELAIGYQITFSNKSILSIQFSGTGNVDNAAHPNNLFYTVNIDIQEGTKLRLSDIVEINSDFVDKLYNGDFEALWHGQGEYISNYSKNDMLRYLKDADSLDNIGSGNQSDVFSYFTPDGLGISIPVSHSIGDHAEFEIKYSDLKKHMKVKPE</sequence>
<accession>A0AAU7PKK4</accession>
<dbReference type="EMBL" id="CP157940">
    <property type="protein sequence ID" value="XBS52647.1"/>
    <property type="molecule type" value="Genomic_DNA"/>
</dbReference>
<dbReference type="Gene3D" id="3.30.565.40">
    <property type="entry name" value="Fervidobacterium nodosum Rt17-B1 like"/>
    <property type="match status" value="1"/>
</dbReference>
<dbReference type="RefSeq" id="WP_349944244.1">
    <property type="nucleotide sequence ID" value="NZ_CP157940.1"/>
</dbReference>
<name>A0AAU7PKK4_9FIRM</name>
<dbReference type="PROSITE" id="PS51257">
    <property type="entry name" value="PROKAR_LIPOPROTEIN"/>
    <property type="match status" value="1"/>
</dbReference>
<reference evidence="1" key="1">
    <citation type="submission" date="2024-06" db="EMBL/GenBank/DDBJ databases">
        <title>Lacrimispora cavernae sp. nov., a novel anaerobe isolated from bat guano pile inside a cave.</title>
        <authorList>
            <person name="Miller S.L."/>
            <person name="Lu N."/>
            <person name="King J."/>
            <person name="Sankaranarayanan K."/>
            <person name="Lawson P.A."/>
        </authorList>
    </citation>
    <scope>NUCLEOTIDE SEQUENCE</scope>
    <source>
        <strain evidence="1">BS-2</strain>
    </source>
</reference>
<gene>
    <name evidence="1" type="ORF">ABFV83_12440</name>
</gene>
<protein>
    <submittedName>
        <fullName evidence="1">DUF4163 domain-containing protein</fullName>
    </submittedName>
</protein>